<dbReference type="SMART" id="SM00382">
    <property type="entry name" value="AAA"/>
    <property type="match status" value="1"/>
</dbReference>
<evidence type="ECO:0000313" key="9">
    <source>
        <dbReference type="EMBL" id="TYB44107.1"/>
    </source>
</evidence>
<dbReference type="PROSITE" id="PS00211">
    <property type="entry name" value="ABC_TRANSPORTER_1"/>
    <property type="match status" value="1"/>
</dbReference>
<dbReference type="GO" id="GO:0005886">
    <property type="term" value="C:plasma membrane"/>
    <property type="evidence" value="ECO:0007669"/>
    <property type="project" value="UniProtKB-SubCell"/>
</dbReference>
<dbReference type="InterPro" id="IPR017871">
    <property type="entry name" value="ABC_transporter-like_CS"/>
</dbReference>
<keyword evidence="7" id="KW-0472">Membrane</keyword>
<dbReference type="FunFam" id="3.40.50.300:FF:000016">
    <property type="entry name" value="Oligopeptide ABC transporter ATP-binding component"/>
    <property type="match status" value="1"/>
</dbReference>
<dbReference type="AlphaFoldDB" id="A0A5D0NI59"/>
<keyword evidence="4" id="KW-1003">Cell membrane</keyword>
<sequence>MPDLAKPGPAERGAAGKGAAPALRVDGLTVELDREHSPAPLVTDVSFAIRPGEMVGLVGESGSGKSLTASAVAGLLPRGVRLAGGRIELAGRAVEGDGVRTRRRDSLAMVFQNPMTSLNPSMRVGDQVAEALRLRRSGLSRRAARREAVKLLDDVGIARAAERARQYPFEFSGGMRQRVMIAIAVAGNPSVLIADEPTTALDVTVQRGVMDLIDRLRRDLGLATLLVSHDLALVSERCDRLLIMYAGELVETGGTAAVLGDALHPYVDALARCIPERALELGEIRSLPGSVPQPGQIASGCRFLPRCPFAVDACAEHHPALAEHAPGRSVRCVRAGDPALAAAGPEAVALTRKDADV</sequence>
<dbReference type="GO" id="GO:0015833">
    <property type="term" value="P:peptide transport"/>
    <property type="evidence" value="ECO:0007669"/>
    <property type="project" value="InterPro"/>
</dbReference>
<evidence type="ECO:0000256" key="1">
    <source>
        <dbReference type="ARBA" id="ARBA00004202"/>
    </source>
</evidence>
<protein>
    <submittedName>
        <fullName evidence="9">ABC transporter ATP-binding protein</fullName>
    </submittedName>
</protein>
<dbReference type="InterPro" id="IPR027417">
    <property type="entry name" value="P-loop_NTPase"/>
</dbReference>
<keyword evidence="5" id="KW-0547">Nucleotide-binding</keyword>
<dbReference type="Pfam" id="PF00005">
    <property type="entry name" value="ABC_tran"/>
    <property type="match status" value="1"/>
</dbReference>
<dbReference type="InterPro" id="IPR003593">
    <property type="entry name" value="AAA+_ATPase"/>
</dbReference>
<dbReference type="RefSeq" id="WP_067898623.1">
    <property type="nucleotide sequence ID" value="NZ_VSFG01000005.1"/>
</dbReference>
<dbReference type="InterPro" id="IPR050388">
    <property type="entry name" value="ABC_Ni/Peptide_Import"/>
</dbReference>
<evidence type="ECO:0000256" key="5">
    <source>
        <dbReference type="ARBA" id="ARBA00022741"/>
    </source>
</evidence>
<dbReference type="PROSITE" id="PS50893">
    <property type="entry name" value="ABC_TRANSPORTER_2"/>
    <property type="match status" value="1"/>
</dbReference>
<evidence type="ECO:0000256" key="7">
    <source>
        <dbReference type="ARBA" id="ARBA00023136"/>
    </source>
</evidence>
<feature type="domain" description="ABC transporter" evidence="8">
    <location>
        <begin position="23"/>
        <end position="271"/>
    </location>
</feature>
<evidence type="ECO:0000259" key="8">
    <source>
        <dbReference type="PROSITE" id="PS50893"/>
    </source>
</evidence>
<evidence type="ECO:0000313" key="10">
    <source>
        <dbReference type="Proteomes" id="UP000323380"/>
    </source>
</evidence>
<dbReference type="SUPFAM" id="SSF52540">
    <property type="entry name" value="P-loop containing nucleoside triphosphate hydrolases"/>
    <property type="match status" value="1"/>
</dbReference>
<comment type="similarity">
    <text evidence="2">Belongs to the ABC transporter superfamily.</text>
</comment>
<dbReference type="Gene3D" id="3.40.50.300">
    <property type="entry name" value="P-loop containing nucleotide triphosphate hydrolases"/>
    <property type="match status" value="1"/>
</dbReference>
<proteinExistence type="inferred from homology"/>
<name>A0A5D0NI59_9ACTN</name>
<accession>A0A5D0NI59</accession>
<organism evidence="9 10">
    <name type="scientific">Actinomadura chibensis</name>
    <dbReference type="NCBI Taxonomy" id="392828"/>
    <lineage>
        <taxon>Bacteria</taxon>
        <taxon>Bacillati</taxon>
        <taxon>Actinomycetota</taxon>
        <taxon>Actinomycetes</taxon>
        <taxon>Streptosporangiales</taxon>
        <taxon>Thermomonosporaceae</taxon>
        <taxon>Actinomadura</taxon>
    </lineage>
</organism>
<dbReference type="EMBL" id="VSFG01000005">
    <property type="protein sequence ID" value="TYB44107.1"/>
    <property type="molecule type" value="Genomic_DNA"/>
</dbReference>
<evidence type="ECO:0000256" key="3">
    <source>
        <dbReference type="ARBA" id="ARBA00022448"/>
    </source>
</evidence>
<dbReference type="GO" id="GO:0016887">
    <property type="term" value="F:ATP hydrolysis activity"/>
    <property type="evidence" value="ECO:0007669"/>
    <property type="project" value="InterPro"/>
</dbReference>
<dbReference type="PANTHER" id="PTHR43297">
    <property type="entry name" value="OLIGOPEPTIDE TRANSPORT ATP-BINDING PROTEIN APPD"/>
    <property type="match status" value="1"/>
</dbReference>
<dbReference type="NCBIfam" id="TIGR01727">
    <property type="entry name" value="oligo_HPY"/>
    <property type="match status" value="1"/>
</dbReference>
<dbReference type="InterPro" id="IPR013563">
    <property type="entry name" value="Oligopep_ABC_C"/>
</dbReference>
<dbReference type="InterPro" id="IPR003439">
    <property type="entry name" value="ABC_transporter-like_ATP-bd"/>
</dbReference>
<keyword evidence="3" id="KW-0813">Transport</keyword>
<dbReference type="Pfam" id="PF08352">
    <property type="entry name" value="oligo_HPY"/>
    <property type="match status" value="1"/>
</dbReference>
<evidence type="ECO:0000256" key="2">
    <source>
        <dbReference type="ARBA" id="ARBA00005417"/>
    </source>
</evidence>
<dbReference type="CDD" id="cd03257">
    <property type="entry name" value="ABC_NikE_OppD_transporters"/>
    <property type="match status" value="1"/>
</dbReference>
<comment type="caution">
    <text evidence="9">The sequence shown here is derived from an EMBL/GenBank/DDBJ whole genome shotgun (WGS) entry which is preliminary data.</text>
</comment>
<evidence type="ECO:0000256" key="6">
    <source>
        <dbReference type="ARBA" id="ARBA00022840"/>
    </source>
</evidence>
<gene>
    <name evidence="9" type="ORF">FXF69_24440</name>
</gene>
<keyword evidence="10" id="KW-1185">Reference proteome</keyword>
<dbReference type="PANTHER" id="PTHR43297:SF2">
    <property type="entry name" value="DIPEPTIDE TRANSPORT ATP-BINDING PROTEIN DPPD"/>
    <property type="match status" value="1"/>
</dbReference>
<dbReference type="STRING" id="1220554.GCA_001552135_05911"/>
<dbReference type="Proteomes" id="UP000323380">
    <property type="component" value="Unassembled WGS sequence"/>
</dbReference>
<evidence type="ECO:0000256" key="4">
    <source>
        <dbReference type="ARBA" id="ARBA00022475"/>
    </source>
</evidence>
<dbReference type="GO" id="GO:0005524">
    <property type="term" value="F:ATP binding"/>
    <property type="evidence" value="ECO:0007669"/>
    <property type="project" value="UniProtKB-KW"/>
</dbReference>
<reference evidence="9 10" key="1">
    <citation type="submission" date="2019-08" db="EMBL/GenBank/DDBJ databases">
        <title>Actinomadura sp. nov. CYP1-5 isolated from mountain soil.</title>
        <authorList>
            <person name="Songsumanus A."/>
            <person name="Kuncharoen N."/>
            <person name="Kudo T."/>
            <person name="Yuki M."/>
            <person name="Igarashi Y."/>
            <person name="Tanasupawat S."/>
        </authorList>
    </citation>
    <scope>NUCLEOTIDE SEQUENCE [LARGE SCALE GENOMIC DNA]</scope>
    <source>
        <strain evidence="9 10">JCM 14158</strain>
    </source>
</reference>
<keyword evidence="6 9" id="KW-0067">ATP-binding</keyword>
<comment type="subcellular location">
    <subcellularLocation>
        <location evidence="1">Cell membrane</location>
        <topology evidence="1">Peripheral membrane protein</topology>
    </subcellularLocation>
</comment>